<evidence type="ECO:0000256" key="1">
    <source>
        <dbReference type="PIRSR" id="PIRSR605502-1"/>
    </source>
</evidence>
<comment type="cofactor">
    <cofactor evidence="1">
        <name>Mg(2+)</name>
        <dbReference type="ChEBI" id="CHEBI:18420"/>
    </cofactor>
    <text evidence="1">Binds 2 magnesium ions per subunit.</text>
</comment>
<gene>
    <name evidence="2" type="ORF">ENP47_05205</name>
</gene>
<dbReference type="AlphaFoldDB" id="A0A7C1XDC9"/>
<evidence type="ECO:0000313" key="2">
    <source>
        <dbReference type="EMBL" id="HEF64978.1"/>
    </source>
</evidence>
<proteinExistence type="predicted"/>
<dbReference type="InterPro" id="IPR005502">
    <property type="entry name" value="Ribosyl_crysJ1"/>
</dbReference>
<keyword evidence="1" id="KW-0460">Magnesium</keyword>
<feature type="binding site" evidence="1">
    <location>
        <position position="59"/>
    </location>
    <ligand>
        <name>Mg(2+)</name>
        <dbReference type="ChEBI" id="CHEBI:18420"/>
        <label>1</label>
    </ligand>
</feature>
<keyword evidence="1" id="KW-0479">Metal-binding</keyword>
<feature type="binding site" evidence="1">
    <location>
        <position position="260"/>
    </location>
    <ligand>
        <name>Mg(2+)</name>
        <dbReference type="ChEBI" id="CHEBI:18420"/>
        <label>1</label>
    </ligand>
</feature>
<protein>
    <submittedName>
        <fullName evidence="2">ADP-ribosylglycohydrolase family protein</fullName>
    </submittedName>
</protein>
<dbReference type="EMBL" id="DSJL01000010">
    <property type="protein sequence ID" value="HEF64978.1"/>
    <property type="molecule type" value="Genomic_DNA"/>
</dbReference>
<dbReference type="InterPro" id="IPR036705">
    <property type="entry name" value="Ribosyl_crysJ1_sf"/>
</dbReference>
<accession>A0A7C1XDC9</accession>
<comment type="caution">
    <text evidence="2">The sequence shown here is derived from an EMBL/GenBank/DDBJ whole genome shotgun (WGS) entry which is preliminary data.</text>
</comment>
<dbReference type="PANTHER" id="PTHR16222:SF12">
    <property type="entry name" value="ADP-RIBOSYLGLYCOHYDROLASE-RELATED"/>
    <property type="match status" value="1"/>
</dbReference>
<dbReference type="Pfam" id="PF03747">
    <property type="entry name" value="ADP_ribosyl_GH"/>
    <property type="match status" value="1"/>
</dbReference>
<feature type="binding site" evidence="1">
    <location>
        <position position="58"/>
    </location>
    <ligand>
        <name>Mg(2+)</name>
        <dbReference type="ChEBI" id="CHEBI:18420"/>
        <label>1</label>
    </ligand>
</feature>
<sequence length="316" mass="33878">MNEQLRDRFRGCLLGLAVGDALGATVEFMSSAEIQQRFGVHRDIIGGGWLRLKPGEHTDDTDMTLCVARSIVACGRVEPADIAQRFVAWLATGPKDVGGTVRQALDLIAHGVTWREAGQRVWEQRGEHGAGNGSLMRTAPIALFHAWRPDELIADSLAVSQITHAHPVASWSCVALGQAIAAALRSPVGTPTVSLLEQAAVVAEPRVAEAVREAMLRWPEELPSKGFVLHTLQLALTAVYRTNSFEDAVVRVVNRGGDADTAGAVTGALAGALYGAKAIPERWLTTLRAREELEHLADQLLALALPREIGTSAQSI</sequence>
<dbReference type="Gene3D" id="1.10.4080.10">
    <property type="entry name" value="ADP-ribosylation/Crystallin J1"/>
    <property type="match status" value="1"/>
</dbReference>
<feature type="binding site" evidence="1">
    <location>
        <position position="261"/>
    </location>
    <ligand>
        <name>Mg(2+)</name>
        <dbReference type="ChEBI" id="CHEBI:18420"/>
        <label>1</label>
    </ligand>
</feature>
<feature type="binding site" evidence="1">
    <location>
        <position position="60"/>
    </location>
    <ligand>
        <name>Mg(2+)</name>
        <dbReference type="ChEBI" id="CHEBI:18420"/>
        <label>1</label>
    </ligand>
</feature>
<reference evidence="2" key="1">
    <citation type="journal article" date="2020" name="mSystems">
        <title>Genome- and Community-Level Interaction Insights into Carbon Utilization and Element Cycling Functions of Hydrothermarchaeota in Hydrothermal Sediment.</title>
        <authorList>
            <person name="Zhou Z."/>
            <person name="Liu Y."/>
            <person name="Xu W."/>
            <person name="Pan J."/>
            <person name="Luo Z.H."/>
            <person name="Li M."/>
        </authorList>
    </citation>
    <scope>NUCLEOTIDE SEQUENCE [LARGE SCALE GENOMIC DNA]</scope>
    <source>
        <strain evidence="2">SpSt-222</strain>
    </source>
</reference>
<dbReference type="SUPFAM" id="SSF101478">
    <property type="entry name" value="ADP-ribosylglycohydrolase"/>
    <property type="match status" value="1"/>
</dbReference>
<dbReference type="InterPro" id="IPR050792">
    <property type="entry name" value="ADP-ribosylglycohydrolase"/>
</dbReference>
<organism evidence="2">
    <name type="scientific">Thermomicrobium roseum</name>
    <dbReference type="NCBI Taxonomy" id="500"/>
    <lineage>
        <taxon>Bacteria</taxon>
        <taxon>Pseudomonadati</taxon>
        <taxon>Thermomicrobiota</taxon>
        <taxon>Thermomicrobia</taxon>
        <taxon>Thermomicrobiales</taxon>
        <taxon>Thermomicrobiaceae</taxon>
        <taxon>Thermomicrobium</taxon>
    </lineage>
</organism>
<dbReference type="GO" id="GO:0016787">
    <property type="term" value="F:hydrolase activity"/>
    <property type="evidence" value="ECO:0007669"/>
    <property type="project" value="UniProtKB-KW"/>
</dbReference>
<keyword evidence="2" id="KW-0378">Hydrolase</keyword>
<name>A0A7C1XDC9_THERO</name>
<feature type="binding site" evidence="1">
    <location>
        <position position="258"/>
    </location>
    <ligand>
        <name>Mg(2+)</name>
        <dbReference type="ChEBI" id="CHEBI:18420"/>
        <label>1</label>
    </ligand>
</feature>
<dbReference type="PANTHER" id="PTHR16222">
    <property type="entry name" value="ADP-RIBOSYLGLYCOHYDROLASE"/>
    <property type="match status" value="1"/>
</dbReference>
<dbReference type="GO" id="GO:0046872">
    <property type="term" value="F:metal ion binding"/>
    <property type="evidence" value="ECO:0007669"/>
    <property type="project" value="UniProtKB-KW"/>
</dbReference>